<reference evidence="2" key="2">
    <citation type="journal article" date="2014" name="ISME J.">
        <title>Microbial stratification in low pH oxic and suboxic macroscopic growths along an acid mine drainage.</title>
        <authorList>
            <person name="Mendez-Garcia C."/>
            <person name="Mesa V."/>
            <person name="Sprenger R.R."/>
            <person name="Richter M."/>
            <person name="Diez M.S."/>
            <person name="Solano J."/>
            <person name="Bargiela R."/>
            <person name="Golyshina O.V."/>
            <person name="Manteca A."/>
            <person name="Ramos J.L."/>
            <person name="Gallego J.R."/>
            <person name="Llorente I."/>
            <person name="Martins Dos Santos V.A."/>
            <person name="Jensen O.N."/>
            <person name="Pelaez A.I."/>
            <person name="Sanchez J."/>
            <person name="Ferrer M."/>
        </authorList>
    </citation>
    <scope>NUCLEOTIDE SEQUENCE</scope>
</reference>
<dbReference type="EMBL" id="AUZY01005626">
    <property type="protein sequence ID" value="EQD57890.1"/>
    <property type="molecule type" value="Genomic_DNA"/>
</dbReference>
<gene>
    <name evidence="2" type="ORF">B1B_08605</name>
</gene>
<dbReference type="GO" id="GO:0016705">
    <property type="term" value="F:oxidoreductase activity, acting on paired donors, with incorporation or reduction of molecular oxygen"/>
    <property type="evidence" value="ECO:0007669"/>
    <property type="project" value="InterPro"/>
</dbReference>
<dbReference type="Gene3D" id="3.20.20.30">
    <property type="entry name" value="Luciferase-like domain"/>
    <property type="match status" value="1"/>
</dbReference>
<dbReference type="Pfam" id="PF00296">
    <property type="entry name" value="Bac_luciferase"/>
    <property type="match status" value="1"/>
</dbReference>
<organism evidence="2">
    <name type="scientific">mine drainage metagenome</name>
    <dbReference type="NCBI Taxonomy" id="410659"/>
    <lineage>
        <taxon>unclassified sequences</taxon>
        <taxon>metagenomes</taxon>
        <taxon>ecological metagenomes</taxon>
    </lineage>
</organism>
<feature type="non-terminal residue" evidence="2">
    <location>
        <position position="79"/>
    </location>
</feature>
<dbReference type="InterPro" id="IPR011251">
    <property type="entry name" value="Luciferase-like_dom"/>
</dbReference>
<comment type="caution">
    <text evidence="2">The sequence shown here is derived from an EMBL/GenBank/DDBJ whole genome shotgun (WGS) entry which is preliminary data.</text>
</comment>
<feature type="domain" description="Luciferase-like" evidence="1">
    <location>
        <begin position="4"/>
        <end position="78"/>
    </location>
</feature>
<reference evidence="2" key="1">
    <citation type="submission" date="2013-08" db="EMBL/GenBank/DDBJ databases">
        <authorList>
            <person name="Mendez C."/>
            <person name="Richter M."/>
            <person name="Ferrer M."/>
            <person name="Sanchez J."/>
        </authorList>
    </citation>
    <scope>NUCLEOTIDE SEQUENCE</scope>
</reference>
<evidence type="ECO:0000313" key="2">
    <source>
        <dbReference type="EMBL" id="EQD57890.1"/>
    </source>
</evidence>
<accession>T1BVC7</accession>
<dbReference type="SUPFAM" id="SSF51679">
    <property type="entry name" value="Bacterial luciferase-like"/>
    <property type="match status" value="1"/>
</dbReference>
<protein>
    <submittedName>
        <fullName evidence="2">F420-dependent N5 N10-methylene tetrahydromethanopterin reductase-like protein</fullName>
    </submittedName>
</protein>
<sequence length="79" mass="8188">MRIGALIDVEQPLGAVVEQVGSYAEDGFASAWATQIFGYDALTMLAVVGAQVPGIGLGTGVVPVYSRHPQVMAQQALTV</sequence>
<proteinExistence type="predicted"/>
<dbReference type="InterPro" id="IPR036661">
    <property type="entry name" value="Luciferase-like_sf"/>
</dbReference>
<dbReference type="AlphaFoldDB" id="T1BVC7"/>
<name>T1BVC7_9ZZZZ</name>
<evidence type="ECO:0000259" key="1">
    <source>
        <dbReference type="Pfam" id="PF00296"/>
    </source>
</evidence>